<dbReference type="EC" id="3.1.2.-" evidence="2"/>
<dbReference type="InterPro" id="IPR006683">
    <property type="entry name" value="Thioestr_dom"/>
</dbReference>
<dbReference type="GO" id="GO:0016787">
    <property type="term" value="F:hydrolase activity"/>
    <property type="evidence" value="ECO:0007669"/>
    <property type="project" value="UniProtKB-KW"/>
</dbReference>
<dbReference type="SUPFAM" id="SSF54637">
    <property type="entry name" value="Thioesterase/thiol ester dehydrase-isomerase"/>
    <property type="match status" value="1"/>
</dbReference>
<dbReference type="Proteomes" id="UP001569963">
    <property type="component" value="Unassembled WGS sequence"/>
</dbReference>
<organism evidence="2 3">
    <name type="scientific">Actinomadura monticuli</name>
    <dbReference type="NCBI Taxonomy" id="3097367"/>
    <lineage>
        <taxon>Bacteria</taxon>
        <taxon>Bacillati</taxon>
        <taxon>Actinomycetota</taxon>
        <taxon>Actinomycetes</taxon>
        <taxon>Streptosporangiales</taxon>
        <taxon>Thermomonosporaceae</taxon>
        <taxon>Actinomadura</taxon>
    </lineage>
</organism>
<comment type="caution">
    <text evidence="2">The sequence shown here is derived from an EMBL/GenBank/DDBJ whole genome shotgun (WGS) entry which is preliminary data.</text>
</comment>
<dbReference type="EMBL" id="JAXCEI010000033">
    <property type="protein sequence ID" value="MFA1544537.1"/>
    <property type="molecule type" value="Genomic_DNA"/>
</dbReference>
<feature type="domain" description="Thioesterase" evidence="1">
    <location>
        <begin position="45"/>
        <end position="108"/>
    </location>
</feature>
<dbReference type="InterPro" id="IPR029069">
    <property type="entry name" value="HotDog_dom_sf"/>
</dbReference>
<protein>
    <submittedName>
        <fullName evidence="2">PaaI family thioesterase</fullName>
        <ecNumber evidence="2">3.1.2.-</ecNumber>
    </submittedName>
</protein>
<keyword evidence="3" id="KW-1185">Reference proteome</keyword>
<accession>A0ABV4QN14</accession>
<dbReference type="Gene3D" id="3.10.129.10">
    <property type="entry name" value="Hotdog Thioesterase"/>
    <property type="match status" value="1"/>
</dbReference>
<gene>
    <name evidence="2" type="ORF">SM611_36920</name>
</gene>
<evidence type="ECO:0000259" key="1">
    <source>
        <dbReference type="Pfam" id="PF03061"/>
    </source>
</evidence>
<keyword evidence="2" id="KW-0378">Hydrolase</keyword>
<proteinExistence type="predicted"/>
<dbReference type="Pfam" id="PF03061">
    <property type="entry name" value="4HBT"/>
    <property type="match status" value="1"/>
</dbReference>
<reference evidence="2 3" key="1">
    <citation type="submission" date="2023-11" db="EMBL/GenBank/DDBJ databases">
        <title>Actinomadura monticuli sp. nov., isolated from volcanic ash.</title>
        <authorList>
            <person name="Lee S.D."/>
            <person name="Yang H."/>
            <person name="Kim I.S."/>
        </authorList>
    </citation>
    <scope>NUCLEOTIDE SEQUENCE [LARGE SCALE GENOMIC DNA]</scope>
    <source>
        <strain evidence="2 3">DLS-62</strain>
    </source>
</reference>
<dbReference type="RefSeq" id="WP_371955076.1">
    <property type="nucleotide sequence ID" value="NZ_JAXCEI010000033.1"/>
</dbReference>
<name>A0ABV4QN14_9ACTN</name>
<dbReference type="CDD" id="cd03443">
    <property type="entry name" value="PaaI_thioesterase"/>
    <property type="match status" value="1"/>
</dbReference>
<evidence type="ECO:0000313" key="3">
    <source>
        <dbReference type="Proteomes" id="UP001569963"/>
    </source>
</evidence>
<sequence length="142" mass="14819">MADEQFVPWHRPSPLLTAIGGFRRHASDPLRAGFTVDGPKTNARGLLHGGVIAAIGDVAIGHALAVQTDPPTRLVTVNLACDLLGVARQGDWVEIAITPTRVGRRLAAGTATFTTTRVIATVTGLFMPADPVSGVASESRTS</sequence>
<evidence type="ECO:0000313" key="2">
    <source>
        <dbReference type="EMBL" id="MFA1544537.1"/>
    </source>
</evidence>